<evidence type="ECO:0000313" key="3">
    <source>
        <dbReference type="EMBL" id="KAJ3475157.1"/>
    </source>
</evidence>
<dbReference type="Proteomes" id="UP001212997">
    <property type="component" value="Unassembled WGS sequence"/>
</dbReference>
<dbReference type="InterPro" id="IPR036866">
    <property type="entry name" value="RibonucZ/Hydroxyglut_hydro"/>
</dbReference>
<organism evidence="3 4">
    <name type="scientific">Meripilus lineatus</name>
    <dbReference type="NCBI Taxonomy" id="2056292"/>
    <lineage>
        <taxon>Eukaryota</taxon>
        <taxon>Fungi</taxon>
        <taxon>Dikarya</taxon>
        <taxon>Basidiomycota</taxon>
        <taxon>Agaricomycotina</taxon>
        <taxon>Agaricomycetes</taxon>
        <taxon>Polyporales</taxon>
        <taxon>Meripilaceae</taxon>
        <taxon>Meripilus</taxon>
    </lineage>
</organism>
<sequence>MRRWLTGRTSVQVHTWIKKSYQTRSISSLTLKDMSSALRTMAYDVVVSNPIRAPRVDPGQSARPDHHLDDAATRFKNPWASFQFPPAVQFAKAIFHSPSVPKNIAELIPVIKPTWGVDLNPNEVKATWLGHACYLVELPTPKGATRGPRIIFDPVFSERCSPFQRVGPARYTPTPCKLDEIPAIDAIVISHNHYDHTDSSTISFLYKRYSPHVFMPLGNKPYLLSLQIPESHAHVRDWWEETLVSISLPSSAPAKSTNQDPDVTKESNPSGMTSSSSSSGDEPVNSKAESVQTSFKLTFTPGQHVANRGPFDRWKSLWGSWVVEQVHTEDKSEGGLIQPKKVYFAGDTGYRSLLEGQDIDLAPTCPAFKEIGEKFGSFDLALIPIGYVQLWIGVTLIDHMHVHPSESVRIFQDVNAKKALAMHWGTWVLTTEPVMEPPELLKEEAKKIGIPEGDFDICGLGETRSF</sequence>
<dbReference type="InterPro" id="IPR001279">
    <property type="entry name" value="Metallo-B-lactamas"/>
</dbReference>
<feature type="domain" description="Metallo-beta-lactamase" evidence="2">
    <location>
        <begin position="149"/>
        <end position="248"/>
    </location>
</feature>
<evidence type="ECO:0000313" key="4">
    <source>
        <dbReference type="Proteomes" id="UP001212997"/>
    </source>
</evidence>
<accession>A0AAD5USB7</accession>
<feature type="compositionally biased region" description="Polar residues" evidence="1">
    <location>
        <begin position="250"/>
        <end position="273"/>
    </location>
</feature>
<proteinExistence type="predicted"/>
<dbReference type="Pfam" id="PF12706">
    <property type="entry name" value="Lactamase_B_2"/>
    <property type="match status" value="2"/>
</dbReference>
<dbReference type="GO" id="GO:0005737">
    <property type="term" value="C:cytoplasm"/>
    <property type="evidence" value="ECO:0007669"/>
    <property type="project" value="TreeGrafter"/>
</dbReference>
<evidence type="ECO:0000256" key="1">
    <source>
        <dbReference type="SAM" id="MobiDB-lite"/>
    </source>
</evidence>
<feature type="region of interest" description="Disordered" evidence="1">
    <location>
        <begin position="250"/>
        <end position="287"/>
    </location>
</feature>
<dbReference type="GO" id="GO:0070290">
    <property type="term" value="F:N-acylphosphatidylethanolamine-specific phospholipase D activity"/>
    <property type="evidence" value="ECO:0007669"/>
    <property type="project" value="TreeGrafter"/>
</dbReference>
<dbReference type="SUPFAM" id="SSF56281">
    <property type="entry name" value="Metallo-hydrolase/oxidoreductase"/>
    <property type="match status" value="1"/>
</dbReference>
<dbReference type="EMBL" id="JANAWD010000905">
    <property type="protein sequence ID" value="KAJ3475157.1"/>
    <property type="molecule type" value="Genomic_DNA"/>
</dbReference>
<reference evidence="3" key="1">
    <citation type="submission" date="2022-07" db="EMBL/GenBank/DDBJ databases">
        <title>Genome Sequence of Physisporinus lineatus.</title>
        <authorList>
            <person name="Buettner E."/>
        </authorList>
    </citation>
    <scope>NUCLEOTIDE SEQUENCE</scope>
    <source>
        <strain evidence="3">VT162</strain>
    </source>
</reference>
<dbReference type="GO" id="GO:0070291">
    <property type="term" value="P:N-acylethanolamine metabolic process"/>
    <property type="evidence" value="ECO:0007669"/>
    <property type="project" value="TreeGrafter"/>
</dbReference>
<dbReference type="PANTHER" id="PTHR15032">
    <property type="entry name" value="N-ACYL-PHOSPHATIDYLETHANOLAMINE-HYDROLYZING PHOSPHOLIPASE D"/>
    <property type="match status" value="1"/>
</dbReference>
<gene>
    <name evidence="3" type="ORF">NLI96_g12022</name>
</gene>
<dbReference type="GO" id="GO:0070292">
    <property type="term" value="P:N-acylphosphatidylethanolamine metabolic process"/>
    <property type="evidence" value="ECO:0007669"/>
    <property type="project" value="TreeGrafter"/>
</dbReference>
<keyword evidence="4" id="KW-1185">Reference proteome</keyword>
<dbReference type="PANTHER" id="PTHR15032:SF4">
    <property type="entry name" value="N-ACYL-PHOSPHATIDYLETHANOLAMINE-HYDROLYZING PHOSPHOLIPASE D"/>
    <property type="match status" value="1"/>
</dbReference>
<protein>
    <recommendedName>
        <fullName evidence="2">Metallo-beta-lactamase domain-containing protein</fullName>
    </recommendedName>
</protein>
<feature type="domain" description="Metallo-beta-lactamase" evidence="2">
    <location>
        <begin position="292"/>
        <end position="424"/>
    </location>
</feature>
<dbReference type="AlphaFoldDB" id="A0AAD5USB7"/>
<evidence type="ECO:0000259" key="2">
    <source>
        <dbReference type="Pfam" id="PF12706"/>
    </source>
</evidence>
<comment type="caution">
    <text evidence="3">The sequence shown here is derived from an EMBL/GenBank/DDBJ whole genome shotgun (WGS) entry which is preliminary data.</text>
</comment>
<dbReference type="Gene3D" id="3.60.15.10">
    <property type="entry name" value="Ribonuclease Z/Hydroxyacylglutathione hydrolase-like"/>
    <property type="match status" value="1"/>
</dbReference>
<name>A0AAD5USB7_9APHY</name>